<dbReference type="OrthoDB" id="68056at2759"/>
<dbReference type="AlphaFoldDB" id="A0A2K3QLS0"/>
<sequence length="208" mass="22481">MLHQLEADGAKLRGPRPRITSLTTQGAHLASLDKKPVSGYHFGTRRHWAETLLLSGPPEASDRAGAVRQTLGLPLVRLHSSGGTSLGHRVRVVGIPLPRQGAVWVDVDVLVLDDLARRERQGALPQRVAGRVLGGVQRHGVVRVPVAQGVGVADDLDGLAVDCRHELLERHGDGRGRLASAGGRRRRRRDTGLWGLGRREGRGRGTRV</sequence>
<accession>A0A2K3QLS0</accession>
<dbReference type="EMBL" id="NRSZ01000250">
    <property type="protein sequence ID" value="PNY28485.1"/>
    <property type="molecule type" value="Genomic_DNA"/>
</dbReference>
<organism evidence="1 2">
    <name type="scientific">Tolypocladium capitatum</name>
    <dbReference type="NCBI Taxonomy" id="45235"/>
    <lineage>
        <taxon>Eukaryota</taxon>
        <taxon>Fungi</taxon>
        <taxon>Dikarya</taxon>
        <taxon>Ascomycota</taxon>
        <taxon>Pezizomycotina</taxon>
        <taxon>Sordariomycetes</taxon>
        <taxon>Hypocreomycetidae</taxon>
        <taxon>Hypocreales</taxon>
        <taxon>Ophiocordycipitaceae</taxon>
        <taxon>Tolypocladium</taxon>
    </lineage>
</organism>
<reference evidence="1 2" key="1">
    <citation type="submission" date="2017-08" db="EMBL/GenBank/DDBJ databases">
        <title>Harnessing the power of phylogenomics to disentangle the directionality and signatures of interkingdom host jumping in the parasitic fungal genus Tolypocladium.</title>
        <authorList>
            <person name="Quandt C.A."/>
            <person name="Patterson W."/>
            <person name="Spatafora J.W."/>
        </authorList>
    </citation>
    <scope>NUCLEOTIDE SEQUENCE [LARGE SCALE GENOMIC DNA]</scope>
    <source>
        <strain evidence="1 2">CBS 113982</strain>
    </source>
</reference>
<protein>
    <submittedName>
        <fullName evidence="1">Uncharacterized protein</fullName>
    </submittedName>
</protein>
<proteinExistence type="predicted"/>
<name>A0A2K3QLS0_9HYPO</name>
<gene>
    <name evidence="1" type="ORF">TCAP_01576</name>
</gene>
<comment type="caution">
    <text evidence="1">The sequence shown here is derived from an EMBL/GenBank/DDBJ whole genome shotgun (WGS) entry which is preliminary data.</text>
</comment>
<evidence type="ECO:0000313" key="1">
    <source>
        <dbReference type="EMBL" id="PNY28485.1"/>
    </source>
</evidence>
<evidence type="ECO:0000313" key="2">
    <source>
        <dbReference type="Proteomes" id="UP000236621"/>
    </source>
</evidence>
<dbReference type="Proteomes" id="UP000236621">
    <property type="component" value="Unassembled WGS sequence"/>
</dbReference>
<keyword evidence="2" id="KW-1185">Reference proteome</keyword>